<dbReference type="PROSITE" id="PS51471">
    <property type="entry name" value="FE2OG_OXY"/>
    <property type="match status" value="1"/>
</dbReference>
<dbReference type="SUPFAM" id="SSF51197">
    <property type="entry name" value="Clavaminate synthase-like"/>
    <property type="match status" value="1"/>
</dbReference>
<comment type="similarity">
    <text evidence="1 5">Belongs to the iron/ascorbate-dependent oxidoreductase family.</text>
</comment>
<dbReference type="EMBL" id="CM029043">
    <property type="protein sequence ID" value="KAG2609797.1"/>
    <property type="molecule type" value="Genomic_DNA"/>
</dbReference>
<dbReference type="GO" id="GO:0046872">
    <property type="term" value="F:metal ion binding"/>
    <property type="evidence" value="ECO:0007669"/>
    <property type="project" value="UniProtKB-KW"/>
</dbReference>
<evidence type="ECO:0000256" key="3">
    <source>
        <dbReference type="ARBA" id="ARBA00023002"/>
    </source>
</evidence>
<keyword evidence="2 5" id="KW-0479">Metal-binding</keyword>
<dbReference type="GO" id="GO:0016491">
    <property type="term" value="F:oxidoreductase activity"/>
    <property type="evidence" value="ECO:0007669"/>
    <property type="project" value="UniProtKB-KW"/>
</dbReference>
<keyword evidence="4 5" id="KW-0408">Iron</keyword>
<evidence type="ECO:0000259" key="6">
    <source>
        <dbReference type="PROSITE" id="PS51471"/>
    </source>
</evidence>
<proteinExistence type="inferred from homology"/>
<dbReference type="Pfam" id="PF14226">
    <property type="entry name" value="DIOX_N"/>
    <property type="match status" value="1"/>
</dbReference>
<dbReference type="Pfam" id="PF03171">
    <property type="entry name" value="2OG-FeII_Oxy"/>
    <property type="match status" value="1"/>
</dbReference>
<feature type="domain" description="Fe2OG dioxygenase" evidence="6">
    <location>
        <begin position="239"/>
        <end position="339"/>
    </location>
</feature>
<evidence type="ECO:0000313" key="7">
    <source>
        <dbReference type="EMBL" id="KAG2609797.1"/>
    </source>
</evidence>
<sequence length="388" mass="44077">MQIRCLPRSKCVPCAGSAQLQQATDQPLTDRVIMADESWRIPMLVQELAAKVQQPPSRYVQPEQYHPVSLLVGAEKPEPIPVIDLSRLLAADGADDEGSKLRFALQSWGLFLVDNHEIETSLMDDLINASREFFHLPLEEKQKCSNLIDGKHFQVEGYGNDPVASKDQTLDWLDRLHLRVEPEDERNLVHWPEHPNSFRALLHEYTLSCKRIKDCILRAMAKSLGLNEDYIVSQFSNKAPSFARFNYYPPCPRPDIVFGVKPHSDSGVLTILLMDKDVGGLQVLRDGVWHNVPTNPHRLLINIGDYVEIMSNGIFKSPVHRAVTNAGKERISLAMFHGLDPEKEIEPATALLHEKQPARYRKIKAKEYLAGFYEHFCRGARFIDSVKI</sequence>
<accession>A0A8T0THV6</accession>
<evidence type="ECO:0000256" key="4">
    <source>
        <dbReference type="ARBA" id="ARBA00023004"/>
    </source>
</evidence>
<dbReference type="Proteomes" id="UP000823388">
    <property type="component" value="Chromosome 4K"/>
</dbReference>
<dbReference type="InterPro" id="IPR044861">
    <property type="entry name" value="IPNS-like_FE2OG_OXY"/>
</dbReference>
<keyword evidence="8" id="KW-1185">Reference proteome</keyword>
<protein>
    <recommendedName>
        <fullName evidence="6">Fe2OG dioxygenase domain-containing protein</fullName>
    </recommendedName>
</protein>
<dbReference type="InterPro" id="IPR005123">
    <property type="entry name" value="Oxoglu/Fe-dep_dioxygenase_dom"/>
</dbReference>
<name>A0A8T0THV6_PANVG</name>
<gene>
    <name evidence="7" type="ORF">PVAP13_4KG089300</name>
</gene>
<dbReference type="InterPro" id="IPR050295">
    <property type="entry name" value="Plant_2OG-oxidoreductases"/>
</dbReference>
<dbReference type="PANTHER" id="PTHR47991">
    <property type="entry name" value="OXOGLUTARATE/IRON-DEPENDENT DIOXYGENASE"/>
    <property type="match status" value="1"/>
</dbReference>
<evidence type="ECO:0000313" key="8">
    <source>
        <dbReference type="Proteomes" id="UP000823388"/>
    </source>
</evidence>
<evidence type="ECO:0000256" key="1">
    <source>
        <dbReference type="ARBA" id="ARBA00008056"/>
    </source>
</evidence>
<dbReference type="AlphaFoldDB" id="A0A8T0THV6"/>
<comment type="caution">
    <text evidence="7">The sequence shown here is derived from an EMBL/GenBank/DDBJ whole genome shotgun (WGS) entry which is preliminary data.</text>
</comment>
<reference evidence="7" key="1">
    <citation type="submission" date="2020-05" db="EMBL/GenBank/DDBJ databases">
        <title>WGS assembly of Panicum virgatum.</title>
        <authorList>
            <person name="Lovell J.T."/>
            <person name="Jenkins J."/>
            <person name="Shu S."/>
            <person name="Juenger T.E."/>
            <person name="Schmutz J."/>
        </authorList>
    </citation>
    <scope>NUCLEOTIDE SEQUENCE</scope>
    <source>
        <strain evidence="7">AP13</strain>
    </source>
</reference>
<dbReference type="InterPro" id="IPR026992">
    <property type="entry name" value="DIOX_N"/>
</dbReference>
<evidence type="ECO:0000256" key="2">
    <source>
        <dbReference type="ARBA" id="ARBA00022723"/>
    </source>
</evidence>
<dbReference type="FunFam" id="2.60.120.330:FF:000018">
    <property type="entry name" value="2-oxoglutarate (2OG) and Fe(II)-dependent oxygenase superfamily protein"/>
    <property type="match status" value="1"/>
</dbReference>
<dbReference type="Gene3D" id="2.60.120.330">
    <property type="entry name" value="B-lactam Antibiotic, Isopenicillin N Synthase, Chain"/>
    <property type="match status" value="1"/>
</dbReference>
<dbReference type="InterPro" id="IPR027443">
    <property type="entry name" value="IPNS-like_sf"/>
</dbReference>
<organism evidence="7 8">
    <name type="scientific">Panicum virgatum</name>
    <name type="common">Blackwell switchgrass</name>
    <dbReference type="NCBI Taxonomy" id="38727"/>
    <lineage>
        <taxon>Eukaryota</taxon>
        <taxon>Viridiplantae</taxon>
        <taxon>Streptophyta</taxon>
        <taxon>Embryophyta</taxon>
        <taxon>Tracheophyta</taxon>
        <taxon>Spermatophyta</taxon>
        <taxon>Magnoliopsida</taxon>
        <taxon>Liliopsida</taxon>
        <taxon>Poales</taxon>
        <taxon>Poaceae</taxon>
        <taxon>PACMAD clade</taxon>
        <taxon>Panicoideae</taxon>
        <taxon>Panicodae</taxon>
        <taxon>Paniceae</taxon>
        <taxon>Panicinae</taxon>
        <taxon>Panicum</taxon>
        <taxon>Panicum sect. Hiantes</taxon>
    </lineage>
</organism>
<evidence type="ECO:0000256" key="5">
    <source>
        <dbReference type="RuleBase" id="RU003682"/>
    </source>
</evidence>
<keyword evidence="3 5" id="KW-0560">Oxidoreductase</keyword>